<evidence type="ECO:0000313" key="2">
    <source>
        <dbReference type="Proteomes" id="UP001375240"/>
    </source>
</evidence>
<dbReference type="PANTHER" id="PTHR43845:SF1">
    <property type="entry name" value="BLR5969 PROTEIN"/>
    <property type="match status" value="1"/>
</dbReference>
<accession>A0AAV9V2R0</accession>
<name>A0AAV9V2R0_9PEZI</name>
<keyword evidence="2" id="KW-1185">Reference proteome</keyword>
<dbReference type="Proteomes" id="UP001375240">
    <property type="component" value="Unassembled WGS sequence"/>
</dbReference>
<dbReference type="InterPro" id="IPR042099">
    <property type="entry name" value="ANL_N_sf"/>
</dbReference>
<proteinExistence type="predicted"/>
<reference evidence="1 2" key="1">
    <citation type="submission" date="2019-10" db="EMBL/GenBank/DDBJ databases">
        <authorList>
            <person name="Palmer J.M."/>
        </authorList>
    </citation>
    <scope>NUCLEOTIDE SEQUENCE [LARGE SCALE GENOMIC DNA]</scope>
    <source>
        <strain evidence="1 2">TWF696</strain>
    </source>
</reference>
<gene>
    <name evidence="1" type="ORF">TWF696_005535</name>
</gene>
<evidence type="ECO:0000313" key="1">
    <source>
        <dbReference type="EMBL" id="KAK6353573.1"/>
    </source>
</evidence>
<dbReference type="SUPFAM" id="SSF56801">
    <property type="entry name" value="Acetyl-CoA synthetase-like"/>
    <property type="match status" value="1"/>
</dbReference>
<sequence>MDTGYTLKQVLTVAKDHPYYNKDVKYPPSAEDVIRILDTIEKQSDGTSHEDIDLRSFPLTPKDTLYETIQRLTADTSSENTFRHSCYISITGGGSGGMPMMFATDAGENRRHRMAAGVLAKTCGLVEPTDFVMSLHSSGKLYRALDLITEIVENAGGSVLCAGGAMPMPAAKTCAAYYCINAIAGDGSQVLQFANYIASLPAEERVGINIKKVIYTSETLSREQRAVIGSALGQPRILSMLGSAEAGVWGMSNSELTGEPDDEGMDFIFDTRMMNIEILPTSATDGEPVSIIESLPDGETGVIVQTSLSRLRNPLVRYITGDVGNLRPFHCDKTVKNAPSPEDGKYLKVLRLYGRDRRFSFEWSGEYFEFQHVNALISGSESWGVIQWQIVLHTMKSKDTHLEIRLYRSNVDGGESLSDEEIAKELKKYFLVFADNADQFKVTFVSGLDGFERSSTGAKVMRYVEIKNC</sequence>
<dbReference type="Gene3D" id="3.40.50.12780">
    <property type="entry name" value="N-terminal domain of ligase-like"/>
    <property type="match status" value="1"/>
</dbReference>
<dbReference type="EMBL" id="JAVHNQ010000003">
    <property type="protein sequence ID" value="KAK6353573.1"/>
    <property type="molecule type" value="Genomic_DNA"/>
</dbReference>
<dbReference type="AlphaFoldDB" id="A0AAV9V2R0"/>
<comment type="caution">
    <text evidence="1">The sequence shown here is derived from an EMBL/GenBank/DDBJ whole genome shotgun (WGS) entry which is preliminary data.</text>
</comment>
<dbReference type="PANTHER" id="PTHR43845">
    <property type="entry name" value="BLR5969 PROTEIN"/>
    <property type="match status" value="1"/>
</dbReference>
<protein>
    <submittedName>
        <fullName evidence="1">Uncharacterized protein</fullName>
    </submittedName>
</protein>
<organism evidence="1 2">
    <name type="scientific">Orbilia brochopaga</name>
    <dbReference type="NCBI Taxonomy" id="3140254"/>
    <lineage>
        <taxon>Eukaryota</taxon>
        <taxon>Fungi</taxon>
        <taxon>Dikarya</taxon>
        <taxon>Ascomycota</taxon>
        <taxon>Pezizomycotina</taxon>
        <taxon>Orbiliomycetes</taxon>
        <taxon>Orbiliales</taxon>
        <taxon>Orbiliaceae</taxon>
        <taxon>Orbilia</taxon>
    </lineage>
</organism>